<organism evidence="2 3">
    <name type="scientific">Pyrococcus yayanosii (strain CH1 / JCM 16557)</name>
    <dbReference type="NCBI Taxonomy" id="529709"/>
    <lineage>
        <taxon>Archaea</taxon>
        <taxon>Methanobacteriati</taxon>
        <taxon>Methanobacteriota</taxon>
        <taxon>Thermococci</taxon>
        <taxon>Thermococcales</taxon>
        <taxon>Thermococcaceae</taxon>
        <taxon>Pyrococcus</taxon>
    </lineage>
</organism>
<reference evidence="2 3" key="1">
    <citation type="journal article" date="2011" name="J. Bacteriol.">
        <title>Complete genome sequence of the obligate piezophilic hyperthermophilic archaeon Pyrococcus yayanosii CH1.</title>
        <authorList>
            <person name="Jun X."/>
            <person name="Lupeng L."/>
            <person name="Minjuan X."/>
            <person name="Oger P."/>
            <person name="Fengping W."/>
            <person name="Jebbar M."/>
            <person name="Xiang X."/>
        </authorList>
    </citation>
    <scope>NUCLEOTIDE SEQUENCE [LARGE SCALE GENOMIC DNA]</scope>
    <source>
        <strain evidence="3">CH1 / JCM 16557</strain>
    </source>
</reference>
<evidence type="ECO:0000313" key="2">
    <source>
        <dbReference type="EMBL" id="AEH24942.1"/>
    </source>
</evidence>
<feature type="transmembrane region" description="Helical" evidence="1">
    <location>
        <begin position="127"/>
        <end position="150"/>
    </location>
</feature>
<keyword evidence="1" id="KW-1133">Transmembrane helix</keyword>
<keyword evidence="1" id="KW-0472">Membrane</keyword>
<feature type="transmembrane region" description="Helical" evidence="1">
    <location>
        <begin position="69"/>
        <end position="89"/>
    </location>
</feature>
<sequence length="158" mass="17904">MFYEGEMKFVVADYIGFKDPEFNPVLFIAFISLSLAFITIPYFTPYGLREGDLYTSHIRAMVGTPIGRRVMAFLLALVLELPVLVYLNLLEHFVVSPENALKIMGAGAFFNSVVPTDNNSKWTSYSFIAYMVAVHFLIKVPAWPSIAFVWGQYVILLM</sequence>
<protein>
    <submittedName>
        <fullName evidence="2">Uncharacterized protein</fullName>
    </submittedName>
</protein>
<dbReference type="HOGENOM" id="CLU_1665571_0_0_2"/>
<feature type="transmembrane region" description="Helical" evidence="1">
    <location>
        <begin position="25"/>
        <end position="48"/>
    </location>
</feature>
<dbReference type="AlphaFoldDB" id="F8AFA8"/>
<evidence type="ECO:0000313" key="3">
    <source>
        <dbReference type="Proteomes" id="UP000008386"/>
    </source>
</evidence>
<keyword evidence="1" id="KW-0812">Transmembrane</keyword>
<dbReference type="Proteomes" id="UP000008386">
    <property type="component" value="Chromosome"/>
</dbReference>
<name>F8AFA8_PYRYC</name>
<gene>
    <name evidence="2" type="ordered locus">PYCH_12680</name>
</gene>
<accession>F8AFA8</accession>
<dbReference type="EMBL" id="CP002779">
    <property type="protein sequence ID" value="AEH24942.1"/>
    <property type="molecule type" value="Genomic_DNA"/>
</dbReference>
<keyword evidence="3" id="KW-1185">Reference proteome</keyword>
<evidence type="ECO:0000256" key="1">
    <source>
        <dbReference type="SAM" id="Phobius"/>
    </source>
</evidence>
<proteinExistence type="predicted"/>
<dbReference type="KEGG" id="pya:PYCH_12680"/>